<accession>A0A6J4I4F4</accession>
<organism evidence="1">
    <name type="scientific">uncultured Acetobacteraceae bacterium</name>
    <dbReference type="NCBI Taxonomy" id="169975"/>
    <lineage>
        <taxon>Bacteria</taxon>
        <taxon>Pseudomonadati</taxon>
        <taxon>Pseudomonadota</taxon>
        <taxon>Alphaproteobacteria</taxon>
        <taxon>Acetobacterales</taxon>
        <taxon>Acetobacteraceae</taxon>
        <taxon>environmental samples</taxon>
    </lineage>
</organism>
<feature type="non-terminal residue" evidence="1">
    <location>
        <position position="189"/>
    </location>
</feature>
<dbReference type="SUPFAM" id="SSF56529">
    <property type="entry name" value="FAH"/>
    <property type="match status" value="1"/>
</dbReference>
<name>A0A6J4I4F4_9PROT</name>
<proteinExistence type="predicted"/>
<evidence type="ECO:0000313" key="1">
    <source>
        <dbReference type="EMBL" id="CAA9240180.1"/>
    </source>
</evidence>
<protein>
    <submittedName>
        <fullName evidence="1">Uncharacterized protein</fullName>
    </submittedName>
</protein>
<dbReference type="InterPro" id="IPR036663">
    <property type="entry name" value="Fumarylacetoacetase_C_sf"/>
</dbReference>
<dbReference type="AlphaFoldDB" id="A0A6J4I4F4"/>
<dbReference type="Gene3D" id="3.90.850.10">
    <property type="entry name" value="Fumarylacetoacetase-like, C-terminal domain"/>
    <property type="match status" value="1"/>
</dbReference>
<sequence length="189" mass="18642">MSPEQVAGWLAEALETGNPLAPLPAGTEPVGVEEGERVAALVLESLGLVPCGLRLAIGPGGGALAGPVLEGRLLPDGAAVALVTVRHAVVAPGVMGVLAEDLPPEPGGALPAFSALHPILDVSAWRLREPPSSAGIAAADLSGHGFIVAGRAKRGVAVGSLPVGMAPAGVRRRPETRDAAAALLAAAEA</sequence>
<dbReference type="GO" id="GO:0003824">
    <property type="term" value="F:catalytic activity"/>
    <property type="evidence" value="ECO:0007669"/>
    <property type="project" value="InterPro"/>
</dbReference>
<dbReference type="EMBL" id="CADCTL010000111">
    <property type="protein sequence ID" value="CAA9240180.1"/>
    <property type="molecule type" value="Genomic_DNA"/>
</dbReference>
<gene>
    <name evidence="1" type="ORF">AVDCRST_MAG04-1570</name>
</gene>
<reference evidence="1" key="1">
    <citation type="submission" date="2020-02" db="EMBL/GenBank/DDBJ databases">
        <authorList>
            <person name="Meier V. D."/>
        </authorList>
    </citation>
    <scope>NUCLEOTIDE SEQUENCE</scope>
    <source>
        <strain evidence="1">AVDCRST_MAG04</strain>
    </source>
</reference>